<organism evidence="2">
    <name type="scientific">bioreactor metagenome</name>
    <dbReference type="NCBI Taxonomy" id="1076179"/>
    <lineage>
        <taxon>unclassified sequences</taxon>
        <taxon>metagenomes</taxon>
        <taxon>ecological metagenomes</taxon>
    </lineage>
</organism>
<sequence length="181" mass="21245">MKKLEKLYKLANDLNISIHFFDLKHIGVLGLNVEKDNMPHMIFLDHSIKQDNRLHLEVLAHEIGHYFTTVGNFIDAKSYYSKLQNGKCENKADRWAYDYLIPEKELISILSKKNFNAYELSDSLEVGVEFLIKRLEYLALQKQTLYLGNDRYLALNNLPNLIIYEPILFNQSKEVYNEIIC</sequence>
<reference evidence="2" key="1">
    <citation type="submission" date="2019-08" db="EMBL/GenBank/DDBJ databases">
        <authorList>
            <person name="Kucharzyk K."/>
            <person name="Murdoch R.W."/>
            <person name="Higgins S."/>
            <person name="Loffler F."/>
        </authorList>
    </citation>
    <scope>NUCLEOTIDE SEQUENCE</scope>
</reference>
<dbReference type="EMBL" id="VSSQ01008293">
    <property type="protein sequence ID" value="MPM38456.1"/>
    <property type="molecule type" value="Genomic_DNA"/>
</dbReference>
<protein>
    <recommendedName>
        <fullName evidence="1">IrrE N-terminal-like domain-containing protein</fullName>
    </recommendedName>
</protein>
<proteinExistence type="predicted"/>
<dbReference type="AlphaFoldDB" id="A0A644ZC48"/>
<evidence type="ECO:0000313" key="2">
    <source>
        <dbReference type="EMBL" id="MPM38456.1"/>
    </source>
</evidence>
<evidence type="ECO:0000259" key="1">
    <source>
        <dbReference type="Pfam" id="PF06114"/>
    </source>
</evidence>
<name>A0A644ZC48_9ZZZZ</name>
<accession>A0A644ZC48</accession>
<gene>
    <name evidence="2" type="ORF">SDC9_85085</name>
</gene>
<dbReference type="InterPro" id="IPR010359">
    <property type="entry name" value="IrrE_HExxH"/>
</dbReference>
<comment type="caution">
    <text evidence="2">The sequence shown here is derived from an EMBL/GenBank/DDBJ whole genome shotgun (WGS) entry which is preliminary data.</text>
</comment>
<feature type="domain" description="IrrE N-terminal-like" evidence="1">
    <location>
        <begin position="12"/>
        <end position="135"/>
    </location>
</feature>
<dbReference type="Pfam" id="PF06114">
    <property type="entry name" value="Peptidase_M78"/>
    <property type="match status" value="1"/>
</dbReference>